<proteinExistence type="predicted"/>
<name>A0A0L0SDC9_ALLM3</name>
<reference evidence="6 7" key="1">
    <citation type="submission" date="2009-11" db="EMBL/GenBank/DDBJ databases">
        <title>Annotation of Allomyces macrogynus ATCC 38327.</title>
        <authorList>
            <consortium name="The Broad Institute Genome Sequencing Platform"/>
            <person name="Russ C."/>
            <person name="Cuomo C."/>
            <person name="Burger G."/>
            <person name="Gray M.W."/>
            <person name="Holland P.W.H."/>
            <person name="King N."/>
            <person name="Lang F.B.F."/>
            <person name="Roger A.J."/>
            <person name="Ruiz-Trillo I."/>
            <person name="Young S.K."/>
            <person name="Zeng Q."/>
            <person name="Gargeya S."/>
            <person name="Fitzgerald M."/>
            <person name="Haas B."/>
            <person name="Abouelleil A."/>
            <person name="Alvarado L."/>
            <person name="Arachchi H.M."/>
            <person name="Berlin A."/>
            <person name="Chapman S.B."/>
            <person name="Gearin G."/>
            <person name="Goldberg J."/>
            <person name="Griggs A."/>
            <person name="Gujja S."/>
            <person name="Hansen M."/>
            <person name="Heiman D."/>
            <person name="Howarth C."/>
            <person name="Larimer J."/>
            <person name="Lui A."/>
            <person name="MacDonald P.J.P."/>
            <person name="McCowen C."/>
            <person name="Montmayeur A."/>
            <person name="Murphy C."/>
            <person name="Neiman D."/>
            <person name="Pearson M."/>
            <person name="Priest M."/>
            <person name="Roberts A."/>
            <person name="Saif S."/>
            <person name="Shea T."/>
            <person name="Sisk P."/>
            <person name="Stolte C."/>
            <person name="Sykes S."/>
            <person name="Wortman J."/>
            <person name="Nusbaum C."/>
            <person name="Birren B."/>
        </authorList>
    </citation>
    <scope>NUCLEOTIDE SEQUENCE [LARGE SCALE GENOMIC DNA]</scope>
    <source>
        <strain evidence="6 7">ATCC 38327</strain>
    </source>
</reference>
<protein>
    <recommendedName>
        <fullName evidence="5">MHD domain-containing protein</fullName>
    </recommendedName>
</protein>
<dbReference type="EMBL" id="GG745336">
    <property type="protein sequence ID" value="KNE60410.1"/>
    <property type="molecule type" value="Genomic_DNA"/>
</dbReference>
<reference evidence="7" key="2">
    <citation type="submission" date="2009-11" db="EMBL/GenBank/DDBJ databases">
        <title>The Genome Sequence of Allomyces macrogynus strain ATCC 38327.</title>
        <authorList>
            <consortium name="The Broad Institute Genome Sequencing Platform"/>
            <person name="Russ C."/>
            <person name="Cuomo C."/>
            <person name="Shea T."/>
            <person name="Young S.K."/>
            <person name="Zeng Q."/>
            <person name="Koehrsen M."/>
            <person name="Haas B."/>
            <person name="Borodovsky M."/>
            <person name="Guigo R."/>
            <person name="Alvarado L."/>
            <person name="Berlin A."/>
            <person name="Borenstein D."/>
            <person name="Chen Z."/>
            <person name="Engels R."/>
            <person name="Freedman E."/>
            <person name="Gellesch M."/>
            <person name="Goldberg J."/>
            <person name="Griggs A."/>
            <person name="Gujja S."/>
            <person name="Heiman D."/>
            <person name="Hepburn T."/>
            <person name="Howarth C."/>
            <person name="Jen D."/>
            <person name="Larson L."/>
            <person name="Lewis B."/>
            <person name="Mehta T."/>
            <person name="Park D."/>
            <person name="Pearson M."/>
            <person name="Roberts A."/>
            <person name="Saif S."/>
            <person name="Shenoy N."/>
            <person name="Sisk P."/>
            <person name="Stolte C."/>
            <person name="Sykes S."/>
            <person name="Walk T."/>
            <person name="White J."/>
            <person name="Yandava C."/>
            <person name="Burger G."/>
            <person name="Gray M.W."/>
            <person name="Holland P.W.H."/>
            <person name="King N."/>
            <person name="Lang F.B.F."/>
            <person name="Roger A.J."/>
            <person name="Ruiz-Trillo I."/>
            <person name="Lander E."/>
            <person name="Nusbaum C."/>
        </authorList>
    </citation>
    <scope>NUCLEOTIDE SEQUENCE [LARGE SCALE GENOMIC DNA]</scope>
    <source>
        <strain evidence="7">ATCC 38327</strain>
    </source>
</reference>
<dbReference type="GO" id="GO:0006886">
    <property type="term" value="P:intracellular protein transport"/>
    <property type="evidence" value="ECO:0007669"/>
    <property type="project" value="InterPro"/>
</dbReference>
<dbReference type="SUPFAM" id="SSF64356">
    <property type="entry name" value="SNARE-like"/>
    <property type="match status" value="1"/>
</dbReference>
<evidence type="ECO:0000256" key="1">
    <source>
        <dbReference type="ARBA" id="ARBA00004308"/>
    </source>
</evidence>
<comment type="subcellular location">
    <subcellularLocation>
        <location evidence="1">Endomembrane system</location>
    </subcellularLocation>
</comment>
<dbReference type="Gene3D" id="2.60.40.1170">
    <property type="entry name" value="Mu homology domain, subdomain B"/>
    <property type="match status" value="1"/>
</dbReference>
<dbReference type="GO" id="GO:0016192">
    <property type="term" value="P:vesicle-mediated transport"/>
    <property type="evidence" value="ECO:0007669"/>
    <property type="project" value="InterPro"/>
</dbReference>
<dbReference type="SUPFAM" id="SSF49447">
    <property type="entry name" value="Second domain of Mu2 adaptin subunit (ap50) of ap2 adaptor"/>
    <property type="match status" value="1"/>
</dbReference>
<keyword evidence="4" id="KW-0472">Membrane</keyword>
<sequence>MDAIIIGGEGGVLFERTFQAAVGPLPTATLLRAAQDHHVSKPVASIADMTMSTAPSGMAAARAPVAVLRHDSSECLVVHCRVHGMTWCVVRATRPGVTVNDVFDHHADMFVVTATEFIADFIDVLGLYWDSLAPSVVSNQAVLIGQILDEMVCNGIPTHIQRNQLTAVLPVPDLLSRVATTVMGQVITPMNGPTTAKASALAPWRRGHVKYTVNEVYLDVEEYVSGVLMDPPTMFHPAAPSSPPPPLHHLQVRGYLHCSSKLSGTPELHLLLSGVLPGTQVVARHECLTATSAVTKAAGSRYSARPKSTSATDTAFPTDISVIPPDSKSTLLQYAWTPPLLSLMTGSGPGPHHDKWLTAQASRDASTGRVTLQVTLPTSAPVDWSAADRLRLAVPIPPRYTVATHKASVGVTHVASNGVLEWLPTVAMTTGSSASSSGSTPATAAAGAAGAASAALSKLAVSAASTAAPTIARGLSAAASGLAQASTSASRTASGSRGRIGPAPSLTLFFAPNETDSAATALGHVPFHTTVSVSGVFIGSTVTGVRVNKVMLQNEDYKFYQGVRCSTILESLDVRVSCP</sequence>
<dbReference type="Gene3D" id="3.30.450.60">
    <property type="match status" value="1"/>
</dbReference>
<gene>
    <name evidence="6" type="ORF">AMAG_05801</name>
</gene>
<dbReference type="InterPro" id="IPR011012">
    <property type="entry name" value="Longin-like_dom_sf"/>
</dbReference>
<dbReference type="VEuPathDB" id="FungiDB:AMAG_05801"/>
<dbReference type="eggNOG" id="KOG2740">
    <property type="taxonomic scope" value="Eukaryota"/>
</dbReference>
<accession>A0A0L0SDC9</accession>
<dbReference type="Pfam" id="PF00928">
    <property type="entry name" value="Adap_comp_sub"/>
    <property type="match status" value="1"/>
</dbReference>
<dbReference type="Proteomes" id="UP000054350">
    <property type="component" value="Unassembled WGS sequence"/>
</dbReference>
<dbReference type="AlphaFoldDB" id="A0A0L0SDC9"/>
<dbReference type="InterPro" id="IPR028565">
    <property type="entry name" value="MHD"/>
</dbReference>
<organism evidence="6 7">
    <name type="scientific">Allomyces macrogynus (strain ATCC 38327)</name>
    <name type="common">Allomyces javanicus var. macrogynus</name>
    <dbReference type="NCBI Taxonomy" id="578462"/>
    <lineage>
        <taxon>Eukaryota</taxon>
        <taxon>Fungi</taxon>
        <taxon>Fungi incertae sedis</taxon>
        <taxon>Blastocladiomycota</taxon>
        <taxon>Blastocladiomycetes</taxon>
        <taxon>Blastocladiales</taxon>
        <taxon>Blastocladiaceae</taxon>
        <taxon>Allomyces</taxon>
    </lineage>
</organism>
<keyword evidence="2" id="KW-0813">Transport</keyword>
<feature type="domain" description="MHD" evidence="5">
    <location>
        <begin position="203"/>
        <end position="422"/>
    </location>
</feature>
<evidence type="ECO:0000313" key="6">
    <source>
        <dbReference type="EMBL" id="KNE60410.1"/>
    </source>
</evidence>
<evidence type="ECO:0000256" key="3">
    <source>
        <dbReference type="ARBA" id="ARBA00022927"/>
    </source>
</evidence>
<dbReference type="InterPro" id="IPR001392">
    <property type="entry name" value="Clathrin_mu"/>
</dbReference>
<evidence type="ECO:0000259" key="5">
    <source>
        <dbReference type="Pfam" id="PF00928"/>
    </source>
</evidence>
<evidence type="ECO:0000313" key="7">
    <source>
        <dbReference type="Proteomes" id="UP000054350"/>
    </source>
</evidence>
<dbReference type="GO" id="GO:0012505">
    <property type="term" value="C:endomembrane system"/>
    <property type="evidence" value="ECO:0007669"/>
    <property type="project" value="UniProtKB-SubCell"/>
</dbReference>
<dbReference type="InterPro" id="IPR050431">
    <property type="entry name" value="Adaptor_comp_med_subunit"/>
</dbReference>
<keyword evidence="7" id="KW-1185">Reference proteome</keyword>
<dbReference type="STRING" id="578462.A0A0L0SDC9"/>
<dbReference type="PANTHER" id="PTHR10529">
    <property type="entry name" value="AP COMPLEX SUBUNIT MU"/>
    <property type="match status" value="1"/>
</dbReference>
<dbReference type="GO" id="GO:0030131">
    <property type="term" value="C:clathrin adaptor complex"/>
    <property type="evidence" value="ECO:0007669"/>
    <property type="project" value="InterPro"/>
</dbReference>
<dbReference type="OrthoDB" id="870at2759"/>
<evidence type="ECO:0000256" key="2">
    <source>
        <dbReference type="ARBA" id="ARBA00022448"/>
    </source>
</evidence>
<evidence type="ECO:0000256" key="4">
    <source>
        <dbReference type="ARBA" id="ARBA00023136"/>
    </source>
</evidence>
<keyword evidence="3" id="KW-0653">Protein transport</keyword>
<dbReference type="InterPro" id="IPR036168">
    <property type="entry name" value="AP2_Mu_C_sf"/>
</dbReference>
<dbReference type="PRINTS" id="PR00314">
    <property type="entry name" value="CLATHRINADPT"/>
</dbReference>